<keyword evidence="1" id="KW-0472">Membrane</keyword>
<feature type="transmembrane region" description="Helical" evidence="1">
    <location>
        <begin position="6"/>
        <end position="22"/>
    </location>
</feature>
<dbReference type="AlphaFoldDB" id="A0A7V4U442"/>
<dbReference type="Pfam" id="PF07610">
    <property type="entry name" value="DUF1573"/>
    <property type="match status" value="1"/>
</dbReference>
<proteinExistence type="predicted"/>
<name>A0A7V4U442_CALAY</name>
<sequence>MLLRRISGIIAIFIFAGVYLLFSQEKPRVDGPQITFAETKYDFGSVGQDKILEHIFKFQNTGSDTLRIYKVKSS</sequence>
<protein>
    <submittedName>
        <fullName evidence="2">DUF1573 domain-containing protein</fullName>
    </submittedName>
</protein>
<gene>
    <name evidence="2" type="ORF">ENK44_15140</name>
</gene>
<reference evidence="2" key="1">
    <citation type="journal article" date="2020" name="mSystems">
        <title>Genome- and Community-Level Interaction Insights into Carbon Utilization and Element Cycling Functions of Hydrothermarchaeota in Hydrothermal Sediment.</title>
        <authorList>
            <person name="Zhou Z."/>
            <person name="Liu Y."/>
            <person name="Xu W."/>
            <person name="Pan J."/>
            <person name="Luo Z.H."/>
            <person name="Li M."/>
        </authorList>
    </citation>
    <scope>NUCLEOTIDE SEQUENCE [LARGE SCALE GENOMIC DNA]</scope>
    <source>
        <strain evidence="2">HyVt-577</strain>
    </source>
</reference>
<comment type="caution">
    <text evidence="2">The sequence shown here is derived from an EMBL/GenBank/DDBJ whole genome shotgun (WGS) entry which is preliminary data.</text>
</comment>
<organism evidence="2">
    <name type="scientific">Caldithrix abyssi</name>
    <dbReference type="NCBI Taxonomy" id="187145"/>
    <lineage>
        <taxon>Bacteria</taxon>
        <taxon>Pseudomonadati</taxon>
        <taxon>Calditrichota</taxon>
        <taxon>Calditrichia</taxon>
        <taxon>Calditrichales</taxon>
        <taxon>Calditrichaceae</taxon>
        <taxon>Caldithrix</taxon>
    </lineage>
</organism>
<dbReference type="InterPro" id="IPR011467">
    <property type="entry name" value="DUF1573"/>
</dbReference>
<accession>A0A7V4U442</accession>
<dbReference type="InterPro" id="IPR013783">
    <property type="entry name" value="Ig-like_fold"/>
</dbReference>
<evidence type="ECO:0000256" key="1">
    <source>
        <dbReference type="SAM" id="Phobius"/>
    </source>
</evidence>
<dbReference type="Gene3D" id="2.60.40.10">
    <property type="entry name" value="Immunoglobulins"/>
    <property type="match status" value="1"/>
</dbReference>
<dbReference type="EMBL" id="DRQG01000143">
    <property type="protein sequence ID" value="HGY57042.1"/>
    <property type="molecule type" value="Genomic_DNA"/>
</dbReference>
<keyword evidence="1" id="KW-1133">Transmembrane helix</keyword>
<keyword evidence="1" id="KW-0812">Transmembrane</keyword>
<dbReference type="Proteomes" id="UP000885779">
    <property type="component" value="Unassembled WGS sequence"/>
</dbReference>
<evidence type="ECO:0000313" key="2">
    <source>
        <dbReference type="EMBL" id="HGY57042.1"/>
    </source>
</evidence>